<feature type="coiled-coil region" evidence="1">
    <location>
        <begin position="6"/>
        <end position="54"/>
    </location>
</feature>
<dbReference type="EMBL" id="JACEIQ010000001">
    <property type="protein sequence ID" value="MBA4492814.1"/>
    <property type="molecule type" value="Genomic_DNA"/>
</dbReference>
<gene>
    <name evidence="2" type="ORF">H1191_00615</name>
</gene>
<evidence type="ECO:0000313" key="3">
    <source>
        <dbReference type="Proteomes" id="UP000535491"/>
    </source>
</evidence>
<evidence type="ECO:0000313" key="2">
    <source>
        <dbReference type="EMBL" id="MBA4492814.1"/>
    </source>
</evidence>
<accession>A0A7W2A760</accession>
<organism evidence="2 3">
    <name type="scientific">Paenactinomyces guangxiensis</name>
    <dbReference type="NCBI Taxonomy" id="1490290"/>
    <lineage>
        <taxon>Bacteria</taxon>
        <taxon>Bacillati</taxon>
        <taxon>Bacillota</taxon>
        <taxon>Bacilli</taxon>
        <taxon>Bacillales</taxon>
        <taxon>Thermoactinomycetaceae</taxon>
        <taxon>Paenactinomyces</taxon>
    </lineage>
</organism>
<name>A0A7W2A760_9BACL</name>
<keyword evidence="3" id="KW-1185">Reference proteome</keyword>
<dbReference type="AlphaFoldDB" id="A0A7W2A760"/>
<proteinExistence type="predicted"/>
<reference evidence="2 3" key="1">
    <citation type="submission" date="2020-07" db="EMBL/GenBank/DDBJ databases">
        <authorList>
            <person name="Feng H."/>
        </authorList>
    </citation>
    <scope>NUCLEOTIDE SEQUENCE [LARGE SCALE GENOMIC DNA]</scope>
    <source>
        <strain evidence="3">s-10</strain>
    </source>
</reference>
<dbReference type="RefSeq" id="WP_181750048.1">
    <property type="nucleotide sequence ID" value="NZ_JACEIQ010000001.1"/>
</dbReference>
<keyword evidence="1" id="KW-0175">Coiled coil</keyword>
<sequence length="89" mass="10451">MHDLHAEDLSSEIRALRERLACLEKKIELAEQRLDQLVKENQKLNQDMRFFELMLLEEYHLLLQLLGKDQSNLRIHSLEPSSGKLPNAD</sequence>
<evidence type="ECO:0000256" key="1">
    <source>
        <dbReference type="SAM" id="Coils"/>
    </source>
</evidence>
<protein>
    <submittedName>
        <fullName evidence="2">Uncharacterized protein</fullName>
    </submittedName>
</protein>
<comment type="caution">
    <text evidence="2">The sequence shown here is derived from an EMBL/GenBank/DDBJ whole genome shotgun (WGS) entry which is preliminary data.</text>
</comment>
<dbReference type="Proteomes" id="UP000535491">
    <property type="component" value="Unassembled WGS sequence"/>
</dbReference>